<organism evidence="2 3">
    <name type="scientific">Leptospira kemamanensis</name>
    <dbReference type="NCBI Taxonomy" id="2484942"/>
    <lineage>
        <taxon>Bacteria</taxon>
        <taxon>Pseudomonadati</taxon>
        <taxon>Spirochaetota</taxon>
        <taxon>Spirochaetia</taxon>
        <taxon>Leptospirales</taxon>
        <taxon>Leptospiraceae</taxon>
        <taxon>Leptospira</taxon>
    </lineage>
</organism>
<dbReference type="Gene3D" id="3.40.50.1010">
    <property type="entry name" value="5'-nuclease"/>
    <property type="match status" value="1"/>
</dbReference>
<feature type="domain" description="PIN" evidence="1">
    <location>
        <begin position="2"/>
        <end position="116"/>
    </location>
</feature>
<protein>
    <submittedName>
        <fullName evidence="2">PIN domain-containing protein</fullName>
    </submittedName>
</protein>
<keyword evidence="3" id="KW-1185">Reference proteome</keyword>
<gene>
    <name evidence="2" type="ORF">EHQ59_01900</name>
</gene>
<evidence type="ECO:0000313" key="3">
    <source>
        <dbReference type="Proteomes" id="UP000297609"/>
    </source>
</evidence>
<dbReference type="Pfam" id="PF01850">
    <property type="entry name" value="PIN"/>
    <property type="match status" value="1"/>
</dbReference>
<comment type="caution">
    <text evidence="2">The sequence shown here is derived from an EMBL/GenBank/DDBJ whole genome shotgun (WGS) entry which is preliminary data.</text>
</comment>
<dbReference type="InterPro" id="IPR029060">
    <property type="entry name" value="PIN-like_dom_sf"/>
</dbReference>
<dbReference type="EMBL" id="RQGG01000007">
    <property type="protein sequence ID" value="TGL56024.1"/>
    <property type="molecule type" value="Genomic_DNA"/>
</dbReference>
<dbReference type="OrthoDB" id="9811788at2"/>
<name>A0A4V3JQJ7_9LEPT</name>
<accession>A0A4V3JQJ7</accession>
<dbReference type="RefSeq" id="WP_135617454.1">
    <property type="nucleotide sequence ID" value="NZ_RQGG01000007.1"/>
</dbReference>
<dbReference type="Proteomes" id="UP000297609">
    <property type="component" value="Unassembled WGS sequence"/>
</dbReference>
<reference evidence="2" key="1">
    <citation type="journal article" date="2019" name="PLoS Negl. Trop. Dis.">
        <title>Revisiting the worldwide diversity of Leptospira species in the environment.</title>
        <authorList>
            <person name="Vincent A.T."/>
            <person name="Schiettekatte O."/>
            <person name="Bourhy P."/>
            <person name="Veyrier F.J."/>
            <person name="Picardeau M."/>
        </authorList>
    </citation>
    <scope>NUCLEOTIDE SEQUENCE [LARGE SCALE GENOMIC DNA]</scope>
    <source>
        <strain evidence="2">201702454</strain>
    </source>
</reference>
<dbReference type="AlphaFoldDB" id="A0A4V3JQJ7"/>
<evidence type="ECO:0000313" key="2">
    <source>
        <dbReference type="EMBL" id="TGL56024.1"/>
    </source>
</evidence>
<sequence length="126" mass="14705">MILVDTSVWIEFFRGKEPFLSELITLIEASEVFAHEVVFGEILQGCKNKTELEFVLEYWESLNRIVSNGSFINAGSLSFEKKHFEHGIGLVDSILIYETKMRNCKLWTLDKKILKVLDVSYIYHRQ</sequence>
<evidence type="ECO:0000259" key="1">
    <source>
        <dbReference type="Pfam" id="PF01850"/>
    </source>
</evidence>
<dbReference type="SUPFAM" id="SSF88723">
    <property type="entry name" value="PIN domain-like"/>
    <property type="match status" value="1"/>
</dbReference>
<proteinExistence type="predicted"/>
<dbReference type="InterPro" id="IPR002716">
    <property type="entry name" value="PIN_dom"/>
</dbReference>